<dbReference type="AlphaFoldDB" id="A0A1L9V9L9"/>
<dbReference type="VEuPathDB" id="FungiDB:ASPGLDRAFT_38985"/>
<evidence type="ECO:0000313" key="3">
    <source>
        <dbReference type="Proteomes" id="UP000184300"/>
    </source>
</evidence>
<dbReference type="Proteomes" id="UP000184300">
    <property type="component" value="Unassembled WGS sequence"/>
</dbReference>
<dbReference type="InterPro" id="IPR001810">
    <property type="entry name" value="F-box_dom"/>
</dbReference>
<dbReference type="OrthoDB" id="4191831at2759"/>
<evidence type="ECO:0000313" key="2">
    <source>
        <dbReference type="EMBL" id="OJJ80624.1"/>
    </source>
</evidence>
<proteinExistence type="predicted"/>
<name>A0A1L9V9L9_ASPGL</name>
<accession>A0A1L9V9L9</accession>
<sequence>MTSTATCLFYHLPYDCWLNIINRLRSNDILALSKTSRALHTSTNHLLYRDIKWLWKTWRGFLKRLLLLLQTILARPHLASLVRNITFLTRDQQPYLNWTKPDIPWRAQAGRYKDMVAGSVDIIERGETEAFIAVLISQLPGLTSLWLDWELAGRGGYPDRMLKNALSLDMGLLSKFSCLGLLEYGGNVRQPIGYHAEPIYEPNFVSDSYRGPHNKELCIGWFFLPFTRHLEIRLPDITLLKQKHPEELNLRHLRTHILVVATISEHDVLFLLTQTSSSLQNLHLGLTFKRHNRPILKNRKVLAQALASVRNSVENFCMKIEYYSCCDMCEQVRRNKRRKEVSWEPVREVFKTFTKLRTLEIQMAVLFGPDPDQADTQVALPCTLTKLCLRDDLREPHRLKKWTYIRTTDCTHAFLNTDWRSSTPLLGYICLRLWYLDEDNEYEGYESDICEHQDNSWERLRSVCKREGIELEDLDQGYPVSTDSWIPDTSWHAMAPLAHPQLFSD</sequence>
<gene>
    <name evidence="2" type="ORF">ASPGLDRAFT_38985</name>
</gene>
<feature type="domain" description="F-box" evidence="1">
    <location>
        <begin position="11"/>
        <end position="41"/>
    </location>
</feature>
<keyword evidence="3" id="KW-1185">Reference proteome</keyword>
<dbReference type="Pfam" id="PF00646">
    <property type="entry name" value="F-box"/>
    <property type="match status" value="1"/>
</dbReference>
<protein>
    <recommendedName>
        <fullName evidence="1">F-box domain-containing protein</fullName>
    </recommendedName>
</protein>
<organism evidence="2 3">
    <name type="scientific">Aspergillus glaucus CBS 516.65</name>
    <dbReference type="NCBI Taxonomy" id="1160497"/>
    <lineage>
        <taxon>Eukaryota</taxon>
        <taxon>Fungi</taxon>
        <taxon>Dikarya</taxon>
        <taxon>Ascomycota</taxon>
        <taxon>Pezizomycotina</taxon>
        <taxon>Eurotiomycetes</taxon>
        <taxon>Eurotiomycetidae</taxon>
        <taxon>Eurotiales</taxon>
        <taxon>Aspergillaceae</taxon>
        <taxon>Aspergillus</taxon>
        <taxon>Aspergillus subgen. Aspergillus</taxon>
    </lineage>
</organism>
<dbReference type="GeneID" id="34461270"/>
<dbReference type="RefSeq" id="XP_022397322.1">
    <property type="nucleotide sequence ID" value="XM_022545009.1"/>
</dbReference>
<reference evidence="3" key="1">
    <citation type="journal article" date="2017" name="Genome Biol.">
        <title>Comparative genomics reveals high biological diversity and specific adaptations in the industrially and medically important fungal genus Aspergillus.</title>
        <authorList>
            <person name="de Vries R.P."/>
            <person name="Riley R."/>
            <person name="Wiebenga A."/>
            <person name="Aguilar-Osorio G."/>
            <person name="Amillis S."/>
            <person name="Uchima C.A."/>
            <person name="Anderluh G."/>
            <person name="Asadollahi M."/>
            <person name="Askin M."/>
            <person name="Barry K."/>
            <person name="Battaglia E."/>
            <person name="Bayram O."/>
            <person name="Benocci T."/>
            <person name="Braus-Stromeyer S.A."/>
            <person name="Caldana C."/>
            <person name="Canovas D."/>
            <person name="Cerqueira G.C."/>
            <person name="Chen F."/>
            <person name="Chen W."/>
            <person name="Choi C."/>
            <person name="Clum A."/>
            <person name="Dos Santos R.A."/>
            <person name="Damasio A.R."/>
            <person name="Diallinas G."/>
            <person name="Emri T."/>
            <person name="Fekete E."/>
            <person name="Flipphi M."/>
            <person name="Freyberg S."/>
            <person name="Gallo A."/>
            <person name="Gournas C."/>
            <person name="Habgood R."/>
            <person name="Hainaut M."/>
            <person name="Harispe M.L."/>
            <person name="Henrissat B."/>
            <person name="Hilden K.S."/>
            <person name="Hope R."/>
            <person name="Hossain A."/>
            <person name="Karabika E."/>
            <person name="Karaffa L."/>
            <person name="Karanyi Z."/>
            <person name="Krasevec N."/>
            <person name="Kuo A."/>
            <person name="Kusch H."/>
            <person name="LaButti K."/>
            <person name="Lagendijk E.L."/>
            <person name="Lapidus A."/>
            <person name="Levasseur A."/>
            <person name="Lindquist E."/>
            <person name="Lipzen A."/>
            <person name="Logrieco A.F."/>
            <person name="MacCabe A."/>
            <person name="Maekelae M.R."/>
            <person name="Malavazi I."/>
            <person name="Melin P."/>
            <person name="Meyer V."/>
            <person name="Mielnichuk N."/>
            <person name="Miskei M."/>
            <person name="Molnar A.P."/>
            <person name="Mule G."/>
            <person name="Ngan C.Y."/>
            <person name="Orejas M."/>
            <person name="Orosz E."/>
            <person name="Ouedraogo J.P."/>
            <person name="Overkamp K.M."/>
            <person name="Park H.-S."/>
            <person name="Perrone G."/>
            <person name="Piumi F."/>
            <person name="Punt P.J."/>
            <person name="Ram A.F."/>
            <person name="Ramon A."/>
            <person name="Rauscher S."/>
            <person name="Record E."/>
            <person name="Riano-Pachon D.M."/>
            <person name="Robert V."/>
            <person name="Roehrig J."/>
            <person name="Ruller R."/>
            <person name="Salamov A."/>
            <person name="Salih N.S."/>
            <person name="Samson R.A."/>
            <person name="Sandor E."/>
            <person name="Sanguinetti M."/>
            <person name="Schuetze T."/>
            <person name="Sepcic K."/>
            <person name="Shelest E."/>
            <person name="Sherlock G."/>
            <person name="Sophianopoulou V."/>
            <person name="Squina F.M."/>
            <person name="Sun H."/>
            <person name="Susca A."/>
            <person name="Todd R.B."/>
            <person name="Tsang A."/>
            <person name="Unkles S.E."/>
            <person name="van de Wiele N."/>
            <person name="van Rossen-Uffink D."/>
            <person name="Oliveira J.V."/>
            <person name="Vesth T.C."/>
            <person name="Visser J."/>
            <person name="Yu J.-H."/>
            <person name="Zhou M."/>
            <person name="Andersen M.R."/>
            <person name="Archer D.B."/>
            <person name="Baker S.E."/>
            <person name="Benoit I."/>
            <person name="Brakhage A.A."/>
            <person name="Braus G.H."/>
            <person name="Fischer R."/>
            <person name="Frisvad J.C."/>
            <person name="Goldman G.H."/>
            <person name="Houbraken J."/>
            <person name="Oakley B."/>
            <person name="Pocsi I."/>
            <person name="Scazzocchio C."/>
            <person name="Seiboth B."/>
            <person name="vanKuyk P.A."/>
            <person name="Wortman J."/>
            <person name="Dyer P.S."/>
            <person name="Grigoriev I.V."/>
        </authorList>
    </citation>
    <scope>NUCLEOTIDE SEQUENCE [LARGE SCALE GENOMIC DNA]</scope>
    <source>
        <strain evidence="3">CBS 516.65</strain>
    </source>
</reference>
<dbReference type="EMBL" id="KV878910">
    <property type="protein sequence ID" value="OJJ80624.1"/>
    <property type="molecule type" value="Genomic_DNA"/>
</dbReference>
<evidence type="ECO:0000259" key="1">
    <source>
        <dbReference type="Pfam" id="PF00646"/>
    </source>
</evidence>